<organism evidence="2 3">
    <name type="scientific">Colocasia esculenta</name>
    <name type="common">Wild taro</name>
    <name type="synonym">Arum esculentum</name>
    <dbReference type="NCBI Taxonomy" id="4460"/>
    <lineage>
        <taxon>Eukaryota</taxon>
        <taxon>Viridiplantae</taxon>
        <taxon>Streptophyta</taxon>
        <taxon>Embryophyta</taxon>
        <taxon>Tracheophyta</taxon>
        <taxon>Spermatophyta</taxon>
        <taxon>Magnoliopsida</taxon>
        <taxon>Liliopsida</taxon>
        <taxon>Araceae</taxon>
        <taxon>Aroideae</taxon>
        <taxon>Colocasieae</taxon>
        <taxon>Colocasia</taxon>
    </lineage>
</organism>
<proteinExistence type="predicted"/>
<reference evidence="2" key="1">
    <citation type="submission" date="2017-07" db="EMBL/GenBank/DDBJ databases">
        <title>Taro Niue Genome Assembly and Annotation.</title>
        <authorList>
            <person name="Atibalentja N."/>
            <person name="Keating K."/>
            <person name="Fields C.J."/>
        </authorList>
    </citation>
    <scope>NUCLEOTIDE SEQUENCE</scope>
    <source>
        <strain evidence="2">Niue_2</strain>
        <tissue evidence="2">Leaf</tissue>
    </source>
</reference>
<evidence type="ECO:0000256" key="1">
    <source>
        <dbReference type="SAM" id="MobiDB-lite"/>
    </source>
</evidence>
<feature type="region of interest" description="Disordered" evidence="1">
    <location>
        <begin position="103"/>
        <end position="131"/>
    </location>
</feature>
<evidence type="ECO:0000313" key="3">
    <source>
        <dbReference type="Proteomes" id="UP000652761"/>
    </source>
</evidence>
<protein>
    <submittedName>
        <fullName evidence="2">Uncharacterized protein</fullName>
    </submittedName>
</protein>
<sequence length="131" mass="14672">MDLQLCVCRCGVSWSPQLFDFFLVERQLDLSSVTARLRVEVPVPRVSNGFVVVRRVPVYSGIDVELCFVEVVSCVSYPLRDFGPFAGGGSGYAALMGINTPVRHMSSSPRQPPTVGRRRRGRGRWRELRAE</sequence>
<evidence type="ECO:0000313" key="2">
    <source>
        <dbReference type="EMBL" id="MQL90621.1"/>
    </source>
</evidence>
<name>A0A843V3A8_COLES</name>
<keyword evidence="3" id="KW-1185">Reference proteome</keyword>
<accession>A0A843V3A8</accession>
<comment type="caution">
    <text evidence="2">The sequence shown here is derived from an EMBL/GenBank/DDBJ whole genome shotgun (WGS) entry which is preliminary data.</text>
</comment>
<dbReference type="EMBL" id="NMUH01001259">
    <property type="protein sequence ID" value="MQL90621.1"/>
    <property type="molecule type" value="Genomic_DNA"/>
</dbReference>
<dbReference type="Proteomes" id="UP000652761">
    <property type="component" value="Unassembled WGS sequence"/>
</dbReference>
<gene>
    <name evidence="2" type="ORF">Taro_023217</name>
</gene>
<dbReference type="AlphaFoldDB" id="A0A843V3A8"/>